<dbReference type="PANTHER" id="PTHR44103">
    <property type="entry name" value="PROPROTEIN CONVERTASE P"/>
    <property type="match status" value="1"/>
</dbReference>
<evidence type="ECO:0000256" key="2">
    <source>
        <dbReference type="SAM" id="MobiDB-lite"/>
    </source>
</evidence>
<protein>
    <submittedName>
        <fullName evidence="4">Uncharacterized protein</fullName>
    </submittedName>
</protein>
<reference evidence="4" key="1">
    <citation type="submission" date="2021-02" db="EMBL/GenBank/DDBJ databases">
        <authorList>
            <person name="Nowell W R."/>
        </authorList>
    </citation>
    <scope>NUCLEOTIDE SEQUENCE</scope>
</reference>
<organism evidence="4 5">
    <name type="scientific">Adineta ricciae</name>
    <name type="common">Rotifer</name>
    <dbReference type="NCBI Taxonomy" id="249248"/>
    <lineage>
        <taxon>Eukaryota</taxon>
        <taxon>Metazoa</taxon>
        <taxon>Spiralia</taxon>
        <taxon>Gnathifera</taxon>
        <taxon>Rotifera</taxon>
        <taxon>Eurotatoria</taxon>
        <taxon>Bdelloidea</taxon>
        <taxon>Adinetida</taxon>
        <taxon>Adinetidae</taxon>
        <taxon>Adineta</taxon>
    </lineage>
</organism>
<dbReference type="InterPro" id="IPR013517">
    <property type="entry name" value="FG-GAP"/>
</dbReference>
<evidence type="ECO:0000256" key="1">
    <source>
        <dbReference type="ARBA" id="ARBA00022729"/>
    </source>
</evidence>
<dbReference type="AlphaFoldDB" id="A0A816BSI8"/>
<keyword evidence="1" id="KW-0732">Signal</keyword>
<sequence length="132" mass="14739">MENSTTKENLNPTTTSTTTTSSIAMESDRMNFIRVADFNNDNRSDVFLIHGSNLLILLNNGDETFQSPTVLSNNQIIMIETVYIGDFNNDNQSDVLLTRSVRSKENLMVLLGNGNGAFYPQVIMSCLIRLIL</sequence>
<dbReference type="Proteomes" id="UP000663828">
    <property type="component" value="Unassembled WGS sequence"/>
</dbReference>
<accession>A0A816BSI8</accession>
<dbReference type="Proteomes" id="UP000663852">
    <property type="component" value="Unassembled WGS sequence"/>
</dbReference>
<dbReference type="OrthoDB" id="10022113at2759"/>
<dbReference type="PANTHER" id="PTHR44103:SF1">
    <property type="entry name" value="PROPROTEIN CONVERTASE P"/>
    <property type="match status" value="1"/>
</dbReference>
<comment type="caution">
    <text evidence="4">The sequence shown here is derived from an EMBL/GenBank/DDBJ whole genome shotgun (WGS) entry which is preliminary data.</text>
</comment>
<dbReference type="InterPro" id="IPR028994">
    <property type="entry name" value="Integrin_alpha_N"/>
</dbReference>
<dbReference type="EMBL" id="CAJNOJ010000516">
    <property type="protein sequence ID" value="CAF1473889.1"/>
    <property type="molecule type" value="Genomic_DNA"/>
</dbReference>
<dbReference type="EMBL" id="CAJNOR010007231">
    <property type="protein sequence ID" value="CAF1613331.1"/>
    <property type="molecule type" value="Genomic_DNA"/>
</dbReference>
<proteinExistence type="predicted"/>
<feature type="compositionally biased region" description="Polar residues" evidence="2">
    <location>
        <begin position="1"/>
        <end position="12"/>
    </location>
</feature>
<feature type="region of interest" description="Disordered" evidence="2">
    <location>
        <begin position="1"/>
        <end position="21"/>
    </location>
</feature>
<name>A0A816BSI8_ADIRI</name>
<keyword evidence="5" id="KW-1185">Reference proteome</keyword>
<dbReference type="Pfam" id="PF13517">
    <property type="entry name" value="FG-GAP_3"/>
    <property type="match status" value="1"/>
</dbReference>
<evidence type="ECO:0000313" key="4">
    <source>
        <dbReference type="EMBL" id="CAF1613331.1"/>
    </source>
</evidence>
<gene>
    <name evidence="3" type="ORF">EDS130_LOCUS40973</name>
    <name evidence="4" type="ORF">XAT740_LOCUS49208</name>
</gene>
<dbReference type="SUPFAM" id="SSF69318">
    <property type="entry name" value="Integrin alpha N-terminal domain"/>
    <property type="match status" value="1"/>
</dbReference>
<evidence type="ECO:0000313" key="3">
    <source>
        <dbReference type="EMBL" id="CAF1473889.1"/>
    </source>
</evidence>
<evidence type="ECO:0000313" key="5">
    <source>
        <dbReference type="Proteomes" id="UP000663828"/>
    </source>
</evidence>